<accession>A0ACC2CGS1</accession>
<organism evidence="1 2">
    <name type="scientific">Diphasiastrum complanatum</name>
    <name type="common">Issler's clubmoss</name>
    <name type="synonym">Lycopodium complanatum</name>
    <dbReference type="NCBI Taxonomy" id="34168"/>
    <lineage>
        <taxon>Eukaryota</taxon>
        <taxon>Viridiplantae</taxon>
        <taxon>Streptophyta</taxon>
        <taxon>Embryophyta</taxon>
        <taxon>Tracheophyta</taxon>
        <taxon>Lycopodiopsida</taxon>
        <taxon>Lycopodiales</taxon>
        <taxon>Lycopodiaceae</taxon>
        <taxon>Lycopodioideae</taxon>
        <taxon>Diphasiastrum</taxon>
    </lineage>
</organism>
<evidence type="ECO:0000313" key="2">
    <source>
        <dbReference type="Proteomes" id="UP001162992"/>
    </source>
</evidence>
<protein>
    <submittedName>
        <fullName evidence="1">Uncharacterized protein</fullName>
    </submittedName>
</protein>
<proteinExistence type="predicted"/>
<dbReference type="EMBL" id="CM055101">
    <property type="protein sequence ID" value="KAJ7541189.1"/>
    <property type="molecule type" value="Genomic_DNA"/>
</dbReference>
<evidence type="ECO:0000313" key="1">
    <source>
        <dbReference type="EMBL" id="KAJ7541189.1"/>
    </source>
</evidence>
<reference evidence="2" key="1">
    <citation type="journal article" date="2024" name="Proc. Natl. Acad. Sci. U.S.A.">
        <title>Extraordinary preservation of gene collinearity over three hundred million years revealed in homosporous lycophytes.</title>
        <authorList>
            <person name="Li C."/>
            <person name="Wickell D."/>
            <person name="Kuo L.Y."/>
            <person name="Chen X."/>
            <person name="Nie B."/>
            <person name="Liao X."/>
            <person name="Peng D."/>
            <person name="Ji J."/>
            <person name="Jenkins J."/>
            <person name="Williams M."/>
            <person name="Shu S."/>
            <person name="Plott C."/>
            <person name="Barry K."/>
            <person name="Rajasekar S."/>
            <person name="Grimwood J."/>
            <person name="Han X."/>
            <person name="Sun S."/>
            <person name="Hou Z."/>
            <person name="He W."/>
            <person name="Dai G."/>
            <person name="Sun C."/>
            <person name="Schmutz J."/>
            <person name="Leebens-Mack J.H."/>
            <person name="Li F.W."/>
            <person name="Wang L."/>
        </authorList>
    </citation>
    <scope>NUCLEOTIDE SEQUENCE [LARGE SCALE GENOMIC DNA]</scope>
    <source>
        <strain evidence="2">cv. PW_Plant_1</strain>
    </source>
</reference>
<comment type="caution">
    <text evidence="1">The sequence shown here is derived from an EMBL/GenBank/DDBJ whole genome shotgun (WGS) entry which is preliminary data.</text>
</comment>
<sequence>MVNYRSAAADWVNLALSFAIFHLYNLLEENVEEQDGGLDQYPVRHGMSEKDENSRHSKDIKEKSKDGSAICKPGEVFTTFQEKHPNKSTGERLRYDSTRLISGRSNQIALYNCNTSSRFKDQWLLSRHVHSAIDRSTVEDGSPSSSPKHAKVMHMIRLQNELLVAKGDLSRVVEENGRLKAMLNHFGSEYHKLQMQMIAVRQHHSQQKEAEYWPLSQDAGSVPNSAAQNEGMLTGINASSKNKLQITRNRSNSITPYSDIEALQMKLESSTATPTPFGISRGNEIVYSDGESRAELLSQLDQKQMNTRKTRDTEPQVKESNGEVQGFHFRNESFSKHSRDQQHSDKDQYHYDGVGAAKLMDNTSKHLKDRNHSEICSSPRQLPEYQRERQQSEWPPNNMLKAALQTPFEHLDPSLRRARVSVRAKSDAPTMSDGCQWRKYGQKMAKGNPCPRAYYRCTVAPGCPVRKQVQRCADDMSILITTYEGSHNHPLPAAAAAMASTTAAAACILLSGSSTSGAAGYHAGHMGPSSSIVSSTISGSSAFPTITLDLTSNSNVPPNARPISAAPIEVGVAGRVLSPYPAARAPFLLNEVAPTLQHSESSNRTNLADSINAAMASITSDPNFTAALAAAITSMISTSSPQVTSSDIAYMLNSHQHPGNAFIRGAEASPANSSSSSSVASLSNILSSALLSLKKNETACTTLSISTSSADAVGGKPQVIGVDREH</sequence>
<gene>
    <name evidence="1" type="ORF">O6H91_10G049600</name>
</gene>
<keyword evidence="2" id="KW-1185">Reference proteome</keyword>
<name>A0ACC2CGS1_DIPCM</name>
<dbReference type="Proteomes" id="UP001162992">
    <property type="component" value="Chromosome 10"/>
</dbReference>